<proteinExistence type="predicted"/>
<dbReference type="InterPro" id="IPR012340">
    <property type="entry name" value="NA-bd_OB-fold"/>
</dbReference>
<dbReference type="EMBL" id="JAZDUA010000235">
    <property type="protein sequence ID" value="KAK7863288.1"/>
    <property type="molecule type" value="Genomic_DNA"/>
</dbReference>
<sequence length="256" mass="29556">MTQGFQYQFPMLWISDLLTMPNHPLASKAFLFRGIRIKEVTIFGLITNVERMKSAITYNVDDGTGVIICAYDETYVETHHKEETMRLLDFYRDPENTNQGSNAALLWMLERAIDVYDQDYALQEGDSVYVIGVMSQCTEELRVVTVSFICPLRDLKAEIIMMELRSCFYKSVSQKREKLELKESCFSVSNSCEISTSSSDSDTDRANDSNSFEAIKSRSRQGMAYSYIGEWHEEYYVHIKENDCQKDDSFDNLIPD</sequence>
<keyword evidence="2" id="KW-1185">Reference proteome</keyword>
<organism evidence="1 2">
    <name type="scientific">Gryllus longicercus</name>
    <dbReference type="NCBI Taxonomy" id="2509291"/>
    <lineage>
        <taxon>Eukaryota</taxon>
        <taxon>Metazoa</taxon>
        <taxon>Ecdysozoa</taxon>
        <taxon>Arthropoda</taxon>
        <taxon>Hexapoda</taxon>
        <taxon>Insecta</taxon>
        <taxon>Pterygota</taxon>
        <taxon>Neoptera</taxon>
        <taxon>Polyneoptera</taxon>
        <taxon>Orthoptera</taxon>
        <taxon>Ensifera</taxon>
        <taxon>Gryllidea</taxon>
        <taxon>Grylloidea</taxon>
        <taxon>Gryllidae</taxon>
        <taxon>Gryllinae</taxon>
        <taxon>Gryllus</taxon>
    </lineage>
</organism>
<dbReference type="AlphaFoldDB" id="A0AAN9VGD3"/>
<comment type="caution">
    <text evidence="1">The sequence shown here is derived from an EMBL/GenBank/DDBJ whole genome shotgun (WGS) entry which is preliminary data.</text>
</comment>
<dbReference type="Proteomes" id="UP001378592">
    <property type="component" value="Unassembled WGS sequence"/>
</dbReference>
<accession>A0AAN9VGD3</accession>
<gene>
    <name evidence="1" type="ORF">R5R35_005332</name>
</gene>
<name>A0AAN9VGD3_9ORTH</name>
<protein>
    <submittedName>
        <fullName evidence="1">Uncharacterized protein</fullName>
    </submittedName>
</protein>
<reference evidence="1 2" key="1">
    <citation type="submission" date="2024-03" db="EMBL/GenBank/DDBJ databases">
        <title>The genome assembly and annotation of the cricket Gryllus longicercus Weissman &amp; Gray.</title>
        <authorList>
            <person name="Szrajer S."/>
            <person name="Gray D."/>
            <person name="Ylla G."/>
        </authorList>
    </citation>
    <scope>NUCLEOTIDE SEQUENCE [LARGE SCALE GENOMIC DNA]</scope>
    <source>
        <strain evidence="1">DAG 2021-001</strain>
        <tissue evidence="1">Whole body minus gut</tissue>
    </source>
</reference>
<evidence type="ECO:0000313" key="2">
    <source>
        <dbReference type="Proteomes" id="UP001378592"/>
    </source>
</evidence>
<dbReference type="SUPFAM" id="SSF50249">
    <property type="entry name" value="Nucleic acid-binding proteins"/>
    <property type="match status" value="1"/>
</dbReference>
<dbReference type="Gene3D" id="2.40.50.140">
    <property type="entry name" value="Nucleic acid-binding proteins"/>
    <property type="match status" value="1"/>
</dbReference>
<evidence type="ECO:0000313" key="1">
    <source>
        <dbReference type="EMBL" id="KAK7863288.1"/>
    </source>
</evidence>